<evidence type="ECO:0000256" key="3">
    <source>
        <dbReference type="ARBA" id="ARBA00008919"/>
    </source>
</evidence>
<dbReference type="PANTHER" id="PTHR48438:SF1">
    <property type="entry name" value="ALPHA-(1,3)-FUCOSYLTRANSFERASE C-RELATED"/>
    <property type="match status" value="1"/>
</dbReference>
<evidence type="ECO:0000256" key="2">
    <source>
        <dbReference type="ARBA" id="ARBA00004922"/>
    </source>
</evidence>
<keyword evidence="4 12" id="KW-0328">Glycosyltransferase</keyword>
<organism evidence="15 16">
    <name type="scientific">Pristionchus fissidentatus</name>
    <dbReference type="NCBI Taxonomy" id="1538716"/>
    <lineage>
        <taxon>Eukaryota</taxon>
        <taxon>Metazoa</taxon>
        <taxon>Ecdysozoa</taxon>
        <taxon>Nematoda</taxon>
        <taxon>Chromadorea</taxon>
        <taxon>Rhabditida</taxon>
        <taxon>Rhabditina</taxon>
        <taxon>Diplogasteromorpha</taxon>
        <taxon>Diplogasteroidea</taxon>
        <taxon>Neodiplogasteridae</taxon>
        <taxon>Pristionchus</taxon>
    </lineage>
</organism>
<evidence type="ECO:0000256" key="9">
    <source>
        <dbReference type="ARBA" id="ARBA00023034"/>
    </source>
</evidence>
<comment type="caution">
    <text evidence="15">The sequence shown here is derived from an EMBL/GenBank/DDBJ whole genome shotgun (WGS) entry which is preliminary data.</text>
</comment>
<keyword evidence="9 12" id="KW-0333">Golgi apparatus</keyword>
<feature type="domain" description="Fucosyltransferase C-terminal" evidence="13">
    <location>
        <begin position="214"/>
        <end position="334"/>
    </location>
</feature>
<dbReference type="GO" id="GO:0032580">
    <property type="term" value="C:Golgi cisterna membrane"/>
    <property type="evidence" value="ECO:0007669"/>
    <property type="project" value="UniProtKB-SubCell"/>
</dbReference>
<evidence type="ECO:0000256" key="8">
    <source>
        <dbReference type="ARBA" id="ARBA00022989"/>
    </source>
</evidence>
<keyword evidence="6 12" id="KW-0812">Transmembrane</keyword>
<evidence type="ECO:0000259" key="14">
    <source>
        <dbReference type="Pfam" id="PF17039"/>
    </source>
</evidence>
<comment type="similarity">
    <text evidence="3 12">Belongs to the glycosyltransferase 10 family.</text>
</comment>
<feature type="non-terminal residue" evidence="15">
    <location>
        <position position="335"/>
    </location>
</feature>
<proteinExistence type="inferred from homology"/>
<dbReference type="EC" id="2.4.1.-" evidence="12"/>
<evidence type="ECO:0000313" key="15">
    <source>
        <dbReference type="EMBL" id="GMT08961.1"/>
    </source>
</evidence>
<evidence type="ECO:0000256" key="1">
    <source>
        <dbReference type="ARBA" id="ARBA00004447"/>
    </source>
</evidence>
<dbReference type="AlphaFoldDB" id="A0AAV5UR68"/>
<feature type="domain" description="Fucosyltransferase N-terminal" evidence="14">
    <location>
        <begin position="89"/>
        <end position="199"/>
    </location>
</feature>
<dbReference type="Proteomes" id="UP001432322">
    <property type="component" value="Unassembled WGS sequence"/>
</dbReference>
<comment type="pathway">
    <text evidence="2">Protein modification; protein glycosylation.</text>
</comment>
<evidence type="ECO:0000256" key="10">
    <source>
        <dbReference type="ARBA" id="ARBA00023136"/>
    </source>
</evidence>
<name>A0AAV5UR68_9BILA</name>
<evidence type="ECO:0000256" key="7">
    <source>
        <dbReference type="ARBA" id="ARBA00022968"/>
    </source>
</evidence>
<sequence length="335" mass="38695">DHSNHLYYSRSLTFHFNHSHSSAAVDSRLLLTREQLSFAIMGISRKKIAGAAFIIFTFIIVDMLTNTPKLVMNEKERTHTEIGFDMKIPSILAWTPAFDHPNLHTWFQGKLQDEKCSKQCRFFQRFENSINSEFDAFIFHARDIYLRDLPQSRSPDQLYLLFALEAPGNRGEYTLKYVPPFFFNRTIGYNSMNDYVYDYDNAQPNRNLTNHTTKAKTASVLAVISNCRTDSGRETLIDILQSHLKITLFGDCYGGDIEEHEMEQMINSHRFFLAVENSACDEYVTEKAFRYRSLIVPIVLSRRLTGDVLPADPFIAIDDFDNVTQLADHLEIMQS</sequence>
<keyword evidence="7" id="KW-0735">Signal-anchor</keyword>
<keyword evidence="10 12" id="KW-0472">Membrane</keyword>
<keyword evidence="11" id="KW-0325">Glycoprotein</keyword>
<gene>
    <name evidence="15" type="ORF">PFISCL1PPCAC_258</name>
</gene>
<dbReference type="Pfam" id="PF17039">
    <property type="entry name" value="Glyco_tran_10_N"/>
    <property type="match status" value="1"/>
</dbReference>
<evidence type="ECO:0000256" key="11">
    <source>
        <dbReference type="ARBA" id="ARBA00023180"/>
    </source>
</evidence>
<dbReference type="GO" id="GO:0008417">
    <property type="term" value="F:fucosyltransferase activity"/>
    <property type="evidence" value="ECO:0007669"/>
    <property type="project" value="InterPro"/>
</dbReference>
<dbReference type="InterPro" id="IPR001503">
    <property type="entry name" value="Glyco_trans_10"/>
</dbReference>
<keyword evidence="8 12" id="KW-1133">Transmembrane helix</keyword>
<evidence type="ECO:0000256" key="4">
    <source>
        <dbReference type="ARBA" id="ARBA00022676"/>
    </source>
</evidence>
<dbReference type="InterPro" id="IPR031481">
    <property type="entry name" value="Glyco_tran_10_N"/>
</dbReference>
<feature type="transmembrane region" description="Helical" evidence="12">
    <location>
        <begin position="48"/>
        <end position="65"/>
    </location>
</feature>
<reference evidence="15" key="1">
    <citation type="submission" date="2023-10" db="EMBL/GenBank/DDBJ databases">
        <title>Genome assembly of Pristionchus species.</title>
        <authorList>
            <person name="Yoshida K."/>
            <person name="Sommer R.J."/>
        </authorList>
    </citation>
    <scope>NUCLEOTIDE SEQUENCE</scope>
    <source>
        <strain evidence="15">RS5133</strain>
    </source>
</reference>
<dbReference type="SUPFAM" id="SSF53756">
    <property type="entry name" value="UDP-Glycosyltransferase/glycogen phosphorylase"/>
    <property type="match status" value="1"/>
</dbReference>
<keyword evidence="5 12" id="KW-0808">Transferase</keyword>
<dbReference type="PANTHER" id="PTHR48438">
    <property type="entry name" value="ALPHA-(1,3)-FUCOSYLTRANSFERASE C-RELATED"/>
    <property type="match status" value="1"/>
</dbReference>
<dbReference type="InterPro" id="IPR055270">
    <property type="entry name" value="Glyco_tran_10_C"/>
</dbReference>
<dbReference type="Gene3D" id="3.40.50.11660">
    <property type="entry name" value="Glycosyl transferase family 10, C-terminal domain"/>
    <property type="match status" value="1"/>
</dbReference>
<comment type="subcellular location">
    <subcellularLocation>
        <location evidence="1 12">Golgi apparatus</location>
        <location evidence="1 12">Golgi stack membrane</location>
        <topology evidence="1 12">Single-pass type II membrane protein</topology>
    </subcellularLocation>
</comment>
<evidence type="ECO:0000256" key="5">
    <source>
        <dbReference type="ARBA" id="ARBA00022679"/>
    </source>
</evidence>
<evidence type="ECO:0000256" key="12">
    <source>
        <dbReference type="RuleBase" id="RU003832"/>
    </source>
</evidence>
<evidence type="ECO:0000259" key="13">
    <source>
        <dbReference type="Pfam" id="PF00852"/>
    </source>
</evidence>
<dbReference type="EMBL" id="BTSY01000001">
    <property type="protein sequence ID" value="GMT08961.1"/>
    <property type="molecule type" value="Genomic_DNA"/>
</dbReference>
<evidence type="ECO:0000256" key="6">
    <source>
        <dbReference type="ARBA" id="ARBA00022692"/>
    </source>
</evidence>
<protein>
    <recommendedName>
        <fullName evidence="12">Fucosyltransferase</fullName>
        <ecNumber evidence="12">2.4.1.-</ecNumber>
    </recommendedName>
</protein>
<dbReference type="Pfam" id="PF00852">
    <property type="entry name" value="Glyco_transf_10"/>
    <property type="match status" value="1"/>
</dbReference>
<accession>A0AAV5UR68</accession>
<keyword evidence="16" id="KW-1185">Reference proteome</keyword>
<dbReference type="InterPro" id="IPR038577">
    <property type="entry name" value="GT10-like_C_sf"/>
</dbReference>
<feature type="non-terminal residue" evidence="15">
    <location>
        <position position="1"/>
    </location>
</feature>
<evidence type="ECO:0000313" key="16">
    <source>
        <dbReference type="Proteomes" id="UP001432322"/>
    </source>
</evidence>